<reference evidence="1 2" key="1">
    <citation type="submission" date="2023-12" db="EMBL/GenBank/DDBJ databases">
        <title>Baltic Sea Cyanobacteria.</title>
        <authorList>
            <person name="Delbaje E."/>
            <person name="Fewer D.P."/>
            <person name="Shishido T.K."/>
        </authorList>
    </citation>
    <scope>NUCLEOTIDE SEQUENCE [LARGE SCALE GENOMIC DNA]</scope>
    <source>
        <strain evidence="1 2">UHCC 0139</strain>
    </source>
</reference>
<gene>
    <name evidence="1" type="ORF">VB738_09180</name>
</gene>
<evidence type="ECO:0000313" key="1">
    <source>
        <dbReference type="EMBL" id="MEA5391430.1"/>
    </source>
</evidence>
<organism evidence="1 2">
    <name type="scientific">Cyanobium gracile UHCC 0139</name>
    <dbReference type="NCBI Taxonomy" id="3110308"/>
    <lineage>
        <taxon>Bacteria</taxon>
        <taxon>Bacillati</taxon>
        <taxon>Cyanobacteriota</taxon>
        <taxon>Cyanophyceae</taxon>
        <taxon>Synechococcales</taxon>
        <taxon>Prochlorococcaceae</taxon>
        <taxon>Cyanobium</taxon>
    </lineage>
</organism>
<dbReference type="InterPro" id="IPR012902">
    <property type="entry name" value="N_methyl_site"/>
</dbReference>
<evidence type="ECO:0000313" key="2">
    <source>
        <dbReference type="Proteomes" id="UP001304461"/>
    </source>
</evidence>
<dbReference type="Proteomes" id="UP001304461">
    <property type="component" value="Unassembled WGS sequence"/>
</dbReference>
<name>A0ABU5RUS3_9CYAN</name>
<sequence length="207" mass="21901">MAPFVKRRRSAHGFTLIELLIGGVLTAIALGSVAVLAVHQIRIADRVYALTTINRNFRRISDLLKVEVGEACILRGGANPRTTATLPDTPCKPQNPSVCSPAAASADLRLLIPIQTAGSNVITYNIVRYYRSGNELLRDGPQVDANGLLTTTAATGSRVLSNVSTFTPTVSADCTWVSLDLGLSVPGSADVVTRTLTLYSGAAESIH</sequence>
<keyword evidence="2" id="KW-1185">Reference proteome</keyword>
<proteinExistence type="predicted"/>
<dbReference type="PROSITE" id="PS00409">
    <property type="entry name" value="PROKAR_NTER_METHYL"/>
    <property type="match status" value="1"/>
</dbReference>
<dbReference type="EMBL" id="JAYGHX010000005">
    <property type="protein sequence ID" value="MEA5391430.1"/>
    <property type="molecule type" value="Genomic_DNA"/>
</dbReference>
<comment type="caution">
    <text evidence="1">The sequence shown here is derived from an EMBL/GenBank/DDBJ whole genome shotgun (WGS) entry which is preliminary data.</text>
</comment>
<accession>A0ABU5RUS3</accession>
<protein>
    <submittedName>
        <fullName evidence="1">Type II secretion system protein</fullName>
    </submittedName>
</protein>
<dbReference type="RefSeq" id="WP_323305464.1">
    <property type="nucleotide sequence ID" value="NZ_JAYGHX010000005.1"/>
</dbReference>